<gene>
    <name evidence="2" type="ORF">NAT50_12120</name>
</gene>
<keyword evidence="1" id="KW-0812">Transmembrane</keyword>
<evidence type="ECO:0008006" key="4">
    <source>
        <dbReference type="Google" id="ProtNLM"/>
    </source>
</evidence>
<keyword evidence="1" id="KW-1133">Transmembrane helix</keyword>
<feature type="transmembrane region" description="Helical" evidence="1">
    <location>
        <begin position="57"/>
        <end position="78"/>
    </location>
</feature>
<reference evidence="2 3" key="1">
    <citation type="submission" date="2022-05" db="EMBL/GenBank/DDBJ databases">
        <title>Flavobacterium sp., isolated from activated sludge.</title>
        <authorList>
            <person name="Ran Q."/>
        </authorList>
    </citation>
    <scope>NUCLEOTIDE SEQUENCE [LARGE SCALE GENOMIC DNA]</scope>
    <source>
        <strain evidence="2 3">HXWNR70</strain>
    </source>
</reference>
<evidence type="ECO:0000256" key="1">
    <source>
        <dbReference type="SAM" id="Phobius"/>
    </source>
</evidence>
<organism evidence="2 3">
    <name type="scientific">Flavobacterium luminosum</name>
    <dbReference type="NCBI Taxonomy" id="2949086"/>
    <lineage>
        <taxon>Bacteria</taxon>
        <taxon>Pseudomonadati</taxon>
        <taxon>Bacteroidota</taxon>
        <taxon>Flavobacteriia</taxon>
        <taxon>Flavobacteriales</taxon>
        <taxon>Flavobacteriaceae</taxon>
        <taxon>Flavobacterium</taxon>
    </lineage>
</organism>
<keyword evidence="1" id="KW-0472">Membrane</keyword>
<accession>A0ABT0TRH5</accession>
<dbReference type="Proteomes" id="UP001317191">
    <property type="component" value="Unassembled WGS sequence"/>
</dbReference>
<keyword evidence="3" id="KW-1185">Reference proteome</keyword>
<dbReference type="RefSeq" id="WP_250593491.1">
    <property type="nucleotide sequence ID" value="NZ_JAMLJM010000014.1"/>
</dbReference>
<feature type="transmembrane region" description="Helical" evidence="1">
    <location>
        <begin position="153"/>
        <end position="175"/>
    </location>
</feature>
<evidence type="ECO:0000313" key="3">
    <source>
        <dbReference type="Proteomes" id="UP001317191"/>
    </source>
</evidence>
<feature type="transmembrane region" description="Helical" evidence="1">
    <location>
        <begin position="90"/>
        <end position="112"/>
    </location>
</feature>
<dbReference type="EMBL" id="JAMLJM010000014">
    <property type="protein sequence ID" value="MCL9810102.1"/>
    <property type="molecule type" value="Genomic_DNA"/>
</dbReference>
<name>A0ABT0TRH5_9FLAO</name>
<protein>
    <recommendedName>
        <fullName evidence="4">DUF4231 domain-containing protein</fullName>
    </recommendedName>
</protein>
<sequence length="178" mass="20886">MECFVIFVMAWHWFNATESKPQNVSKQFGKPLRMDNKYFKELINNFNKSQEIRDNSYFEYFKSLSTLSVGLIGLLIGLKPNPIPNHEAKVAFLVTIILIALCILFSLSTRFYEVILKKKMADTYKQQLLKYMENPSENTFQADSIDKDNIYKFFEIMTFVCLLLSISALISYVYFLEF</sequence>
<comment type="caution">
    <text evidence="2">The sequence shown here is derived from an EMBL/GenBank/DDBJ whole genome shotgun (WGS) entry which is preliminary data.</text>
</comment>
<evidence type="ECO:0000313" key="2">
    <source>
        <dbReference type="EMBL" id="MCL9810102.1"/>
    </source>
</evidence>
<proteinExistence type="predicted"/>